<evidence type="ECO:0000256" key="1">
    <source>
        <dbReference type="SAM" id="Coils"/>
    </source>
</evidence>
<keyword evidence="1" id="KW-0175">Coiled coil</keyword>
<feature type="coiled-coil region" evidence="1">
    <location>
        <begin position="221"/>
        <end position="259"/>
    </location>
</feature>
<evidence type="ECO:0000313" key="4">
    <source>
        <dbReference type="Proteomes" id="UP001295684"/>
    </source>
</evidence>
<dbReference type="AlphaFoldDB" id="A0AAD1U9P0"/>
<organism evidence="3 4">
    <name type="scientific">Euplotes crassus</name>
    <dbReference type="NCBI Taxonomy" id="5936"/>
    <lineage>
        <taxon>Eukaryota</taxon>
        <taxon>Sar</taxon>
        <taxon>Alveolata</taxon>
        <taxon>Ciliophora</taxon>
        <taxon>Intramacronucleata</taxon>
        <taxon>Spirotrichea</taxon>
        <taxon>Hypotrichia</taxon>
        <taxon>Euplotida</taxon>
        <taxon>Euplotidae</taxon>
        <taxon>Moneuplotes</taxon>
    </lineage>
</organism>
<protein>
    <submittedName>
        <fullName evidence="3">Uncharacterized protein</fullName>
    </submittedName>
</protein>
<name>A0AAD1U9P0_EUPCR</name>
<accession>A0AAD1U9P0</accession>
<feature type="transmembrane region" description="Helical" evidence="2">
    <location>
        <begin position="195"/>
        <end position="216"/>
    </location>
</feature>
<dbReference type="Proteomes" id="UP001295684">
    <property type="component" value="Unassembled WGS sequence"/>
</dbReference>
<reference evidence="3" key="1">
    <citation type="submission" date="2023-07" db="EMBL/GenBank/DDBJ databases">
        <authorList>
            <consortium name="AG Swart"/>
            <person name="Singh M."/>
            <person name="Singh A."/>
            <person name="Seah K."/>
            <person name="Emmerich C."/>
        </authorList>
    </citation>
    <scope>NUCLEOTIDE SEQUENCE</scope>
    <source>
        <strain evidence="3">DP1</strain>
    </source>
</reference>
<keyword evidence="2" id="KW-1133">Transmembrane helix</keyword>
<evidence type="ECO:0000256" key="2">
    <source>
        <dbReference type="SAM" id="Phobius"/>
    </source>
</evidence>
<keyword evidence="2" id="KW-0812">Transmembrane</keyword>
<proteinExistence type="predicted"/>
<gene>
    <name evidence="3" type="ORF">ECRASSUSDP1_LOCUS5260</name>
</gene>
<dbReference type="EMBL" id="CAMPGE010005074">
    <property type="protein sequence ID" value="CAI2363920.1"/>
    <property type="molecule type" value="Genomic_DNA"/>
</dbReference>
<sequence length="392" mass="45843">MLKTNKTSLEYKNCSQYDFKYLPTSPSLSKITKSGKSFHLCFNITNIAFSGNLENFDSLKYAAVDLKLKSSLKTKLKEGYFTVNFDVQHKYVDLDDLDNPFKYYYRSYGIGGSELEEFSGYNGYRYDLNRNEIELQDTWWDFLTNPEPHKLLNINSDHTYSHDEQATTQYTVFFILGDQTYQYGRKVLNFLEVTGIVGGLFEILDIFIGIFIGYIYNYNLKREIRRDLTKSEEKIQELEANMKEILRNTEDNNEQFNRNGPSADLQTLRNNLHNHPDANEESKGIYQSQQDIQTIQENSNFLNGLAQISENPFRSVYMNAVEGINSQSQEAQKKEKRLKNFMKLNIGSQYELLKPKKINVDKFLKEKLGNFWFKLTLCRLCEPDLFYQDSCA</sequence>
<evidence type="ECO:0000313" key="3">
    <source>
        <dbReference type="EMBL" id="CAI2363920.1"/>
    </source>
</evidence>
<keyword evidence="4" id="KW-1185">Reference proteome</keyword>
<comment type="caution">
    <text evidence="3">The sequence shown here is derived from an EMBL/GenBank/DDBJ whole genome shotgun (WGS) entry which is preliminary data.</text>
</comment>
<keyword evidence="2" id="KW-0472">Membrane</keyword>